<evidence type="ECO:0000256" key="2">
    <source>
        <dbReference type="ARBA" id="ARBA00023180"/>
    </source>
</evidence>
<keyword evidence="4" id="KW-0732">Signal</keyword>
<dbReference type="ESTHER" id="droya-b4pat9">
    <property type="family name" value="OtherNon-catalytic_C"/>
</dbReference>
<sequence length="609" mass="68810">MDCRANFLAYLAVFFHLLSDYCFAPVQCVDAPFIHIPGNGVISGTYLKMFRTQNIKAYLGIRYAHARRFQPPDIELTPWKGIFNATVFQPDCWQNAMPSVGRETEQILKIIQSDSSAQDGERKFEENCLYLNVFVPDGLPEINGYAVVVWIHSGDFSTGSPADVEPFQLVFKQKVIVVTFSYRLNIFGFFTTDDGEAQGNYGLMDQSAALYWVKKNINFFGGDSNRITLMGHDAGAVSVALHMTSGEWSKGGFHKAIIMSGNPLSPVKMPYEYEGSLDQVSSTFGCPRRPTSMFIQCLKRIDAKRLSENLPSVSWGPVVDFGLSNTSYPFIENQPEILFKKGSYHRVPVIIGVTDMEEVLTLFKDNLDTDISAADLEGFFNDIAVNDMHKLVRNYEWCSNYELISDAINFMYANDSDTDAKKSNRHIISAHTEKFYISPMQTFADLISNDSQVYSYLFRMRPRSVLQDLPSWISVPKHFDQVFVWGNPYMTNSVDWKSTDKKIADIIMTLWANFAKTSNPTKSNVYVKWNAMTPNNDSVLLVDESFNTDNLLNNQRINFWRSLYPKILVYSADCCNSTFSGGGLVMATSTSVPILCTLSIIALSLIYFE</sequence>
<dbReference type="Pfam" id="PF00135">
    <property type="entry name" value="COesterase"/>
    <property type="match status" value="1"/>
</dbReference>
<protein>
    <submittedName>
        <fullName evidence="6">Uncharacterized protein, isoform A</fullName>
    </submittedName>
</protein>
<dbReference type="SMR" id="B4PAT9"/>
<dbReference type="eggNOG" id="KOG1516">
    <property type="taxonomic scope" value="Eukaryota"/>
</dbReference>
<dbReference type="PANTHER" id="PTHR43903">
    <property type="entry name" value="NEUROLIGIN"/>
    <property type="match status" value="1"/>
</dbReference>
<evidence type="ECO:0000313" key="6">
    <source>
        <dbReference type="EMBL" id="EDW92479.1"/>
    </source>
</evidence>
<evidence type="ECO:0000313" key="7">
    <source>
        <dbReference type="Proteomes" id="UP000002282"/>
    </source>
</evidence>
<name>B4PAT9_DROYA</name>
<comment type="similarity">
    <text evidence="1">Belongs to the type-B carboxylesterase/lipase family.</text>
</comment>
<reference evidence="6 7" key="1">
    <citation type="journal article" date="2007" name="Nature">
        <title>Evolution of genes and genomes on the Drosophila phylogeny.</title>
        <authorList>
            <consortium name="Drosophila 12 Genomes Consortium"/>
            <person name="Clark A.G."/>
            <person name="Eisen M.B."/>
            <person name="Smith D.R."/>
            <person name="Bergman C.M."/>
            <person name="Oliver B."/>
            <person name="Markow T.A."/>
            <person name="Kaufman T.C."/>
            <person name="Kellis M."/>
            <person name="Gelbart W."/>
            <person name="Iyer V.N."/>
            <person name="Pollard D.A."/>
            <person name="Sackton T.B."/>
            <person name="Larracuente A.M."/>
            <person name="Singh N.D."/>
            <person name="Abad J.P."/>
            <person name="Abt D.N."/>
            <person name="Adryan B."/>
            <person name="Aguade M."/>
            <person name="Akashi H."/>
            <person name="Anderson W.W."/>
            <person name="Aquadro C.F."/>
            <person name="Ardell D.H."/>
            <person name="Arguello R."/>
            <person name="Artieri C.G."/>
            <person name="Barbash D.A."/>
            <person name="Barker D."/>
            <person name="Barsanti P."/>
            <person name="Batterham P."/>
            <person name="Batzoglou S."/>
            <person name="Begun D."/>
            <person name="Bhutkar A."/>
            <person name="Blanco E."/>
            <person name="Bosak S.A."/>
            <person name="Bradley R.K."/>
            <person name="Brand A.D."/>
            <person name="Brent M.R."/>
            <person name="Brooks A.N."/>
            <person name="Brown R.H."/>
            <person name="Butlin R.K."/>
            <person name="Caggese C."/>
            <person name="Calvi B.R."/>
            <person name="Bernardo de Carvalho A."/>
            <person name="Caspi A."/>
            <person name="Castrezana S."/>
            <person name="Celniker S.E."/>
            <person name="Chang J.L."/>
            <person name="Chapple C."/>
            <person name="Chatterji S."/>
            <person name="Chinwalla A."/>
            <person name="Civetta A."/>
            <person name="Clifton S.W."/>
            <person name="Comeron J.M."/>
            <person name="Costello J.C."/>
            <person name="Coyne J.A."/>
            <person name="Daub J."/>
            <person name="David R.G."/>
            <person name="Delcher A.L."/>
            <person name="Delehaunty K."/>
            <person name="Do C.B."/>
            <person name="Ebling H."/>
            <person name="Edwards K."/>
            <person name="Eickbush T."/>
            <person name="Evans J.D."/>
            <person name="Filipski A."/>
            <person name="Findeiss S."/>
            <person name="Freyhult E."/>
            <person name="Fulton L."/>
            <person name="Fulton R."/>
            <person name="Garcia A.C."/>
            <person name="Gardiner A."/>
            <person name="Garfield D.A."/>
            <person name="Garvin B.E."/>
            <person name="Gibson G."/>
            <person name="Gilbert D."/>
            <person name="Gnerre S."/>
            <person name="Godfrey J."/>
            <person name="Good R."/>
            <person name="Gotea V."/>
            <person name="Gravely B."/>
            <person name="Greenberg A.J."/>
            <person name="Griffiths-Jones S."/>
            <person name="Gross S."/>
            <person name="Guigo R."/>
            <person name="Gustafson E.A."/>
            <person name="Haerty W."/>
            <person name="Hahn M.W."/>
            <person name="Halligan D.L."/>
            <person name="Halpern A.L."/>
            <person name="Halter G.M."/>
            <person name="Han M.V."/>
            <person name="Heger A."/>
            <person name="Hillier L."/>
            <person name="Hinrichs A.S."/>
            <person name="Holmes I."/>
            <person name="Hoskins R.A."/>
            <person name="Hubisz M.J."/>
            <person name="Hultmark D."/>
            <person name="Huntley M.A."/>
            <person name="Jaffe D.B."/>
            <person name="Jagadeeshan S."/>
            <person name="Jeck W.R."/>
            <person name="Johnson J."/>
            <person name="Jones C.D."/>
            <person name="Jordan W.C."/>
            <person name="Karpen G.H."/>
            <person name="Kataoka E."/>
            <person name="Keightley P.D."/>
            <person name="Kheradpour P."/>
            <person name="Kirkness E.F."/>
            <person name="Koerich L.B."/>
            <person name="Kristiansen K."/>
            <person name="Kudrna D."/>
            <person name="Kulathinal R.J."/>
            <person name="Kumar S."/>
            <person name="Kwok R."/>
            <person name="Lander E."/>
            <person name="Langley C.H."/>
            <person name="Lapoint R."/>
            <person name="Lazzaro B.P."/>
            <person name="Lee S.J."/>
            <person name="Levesque L."/>
            <person name="Li R."/>
            <person name="Lin C.F."/>
            <person name="Lin M.F."/>
            <person name="Lindblad-Toh K."/>
            <person name="Llopart A."/>
            <person name="Long M."/>
            <person name="Low L."/>
            <person name="Lozovsky E."/>
            <person name="Lu J."/>
            <person name="Luo M."/>
            <person name="Machado C.A."/>
            <person name="Makalowski W."/>
            <person name="Marzo M."/>
            <person name="Matsuda M."/>
            <person name="Matzkin L."/>
            <person name="McAllister B."/>
            <person name="McBride C.S."/>
            <person name="McKernan B."/>
            <person name="McKernan K."/>
            <person name="Mendez-Lago M."/>
            <person name="Minx P."/>
            <person name="Mollenhauer M.U."/>
            <person name="Montooth K."/>
            <person name="Mount S.M."/>
            <person name="Mu X."/>
            <person name="Myers E."/>
            <person name="Negre B."/>
            <person name="Newfeld S."/>
            <person name="Nielsen R."/>
            <person name="Noor M.A."/>
            <person name="O'Grady P."/>
            <person name="Pachter L."/>
            <person name="Papaceit M."/>
            <person name="Parisi M.J."/>
            <person name="Parisi M."/>
            <person name="Parts L."/>
            <person name="Pedersen J.S."/>
            <person name="Pesole G."/>
            <person name="Phillippy A.M."/>
            <person name="Ponting C.P."/>
            <person name="Pop M."/>
            <person name="Porcelli D."/>
            <person name="Powell J.R."/>
            <person name="Prohaska S."/>
            <person name="Pruitt K."/>
            <person name="Puig M."/>
            <person name="Quesneville H."/>
            <person name="Ram K.R."/>
            <person name="Rand D."/>
            <person name="Rasmussen M.D."/>
            <person name="Reed L.K."/>
            <person name="Reenan R."/>
            <person name="Reily A."/>
            <person name="Remington K.A."/>
            <person name="Rieger T.T."/>
            <person name="Ritchie M.G."/>
            <person name="Robin C."/>
            <person name="Rogers Y.H."/>
            <person name="Rohde C."/>
            <person name="Rozas J."/>
            <person name="Rubenfield M.J."/>
            <person name="Ruiz A."/>
            <person name="Russo S."/>
            <person name="Salzberg S.L."/>
            <person name="Sanchez-Gracia A."/>
            <person name="Saranga D.J."/>
            <person name="Sato H."/>
            <person name="Schaeffer S.W."/>
            <person name="Schatz M.C."/>
            <person name="Schlenke T."/>
            <person name="Schwartz R."/>
            <person name="Segarra C."/>
            <person name="Singh R.S."/>
            <person name="Sirot L."/>
            <person name="Sirota M."/>
            <person name="Sisneros N.B."/>
            <person name="Smith C.D."/>
            <person name="Smith T.F."/>
            <person name="Spieth J."/>
            <person name="Stage D.E."/>
            <person name="Stark A."/>
            <person name="Stephan W."/>
            <person name="Strausberg R.L."/>
            <person name="Strempel S."/>
            <person name="Sturgill D."/>
            <person name="Sutton G."/>
            <person name="Sutton G.G."/>
            <person name="Tao W."/>
            <person name="Teichmann S."/>
            <person name="Tobari Y.N."/>
            <person name="Tomimura Y."/>
            <person name="Tsolas J.M."/>
            <person name="Valente V.L."/>
            <person name="Venter E."/>
            <person name="Venter J.C."/>
            <person name="Vicario S."/>
            <person name="Vieira F.G."/>
            <person name="Vilella A.J."/>
            <person name="Villasante A."/>
            <person name="Walenz B."/>
            <person name="Wang J."/>
            <person name="Wasserman M."/>
            <person name="Watts T."/>
            <person name="Wilson D."/>
            <person name="Wilson R.K."/>
            <person name="Wing R.A."/>
            <person name="Wolfner M.F."/>
            <person name="Wong A."/>
            <person name="Wong G.K."/>
            <person name="Wu C.I."/>
            <person name="Wu G."/>
            <person name="Yamamoto D."/>
            <person name="Yang H.P."/>
            <person name="Yang S.P."/>
            <person name="Yorke J.A."/>
            <person name="Yoshida K."/>
            <person name="Zdobnov E."/>
            <person name="Zhang P."/>
            <person name="Zhang Y."/>
            <person name="Zimin A.V."/>
            <person name="Baldwin J."/>
            <person name="Abdouelleil A."/>
            <person name="Abdulkadir J."/>
            <person name="Abebe A."/>
            <person name="Abera B."/>
            <person name="Abreu J."/>
            <person name="Acer S.C."/>
            <person name="Aftuck L."/>
            <person name="Alexander A."/>
            <person name="An P."/>
            <person name="Anderson E."/>
            <person name="Anderson S."/>
            <person name="Arachi H."/>
            <person name="Azer M."/>
            <person name="Bachantsang P."/>
            <person name="Barry A."/>
            <person name="Bayul T."/>
            <person name="Berlin A."/>
            <person name="Bessette D."/>
            <person name="Bloom T."/>
            <person name="Blye J."/>
            <person name="Boguslavskiy L."/>
            <person name="Bonnet C."/>
            <person name="Boukhgalter B."/>
            <person name="Bourzgui I."/>
            <person name="Brown A."/>
            <person name="Cahill P."/>
            <person name="Channer S."/>
            <person name="Cheshatsang Y."/>
            <person name="Chuda L."/>
            <person name="Citroen M."/>
            <person name="Collymore A."/>
            <person name="Cooke P."/>
            <person name="Costello M."/>
            <person name="D'Aco K."/>
            <person name="Daza R."/>
            <person name="De Haan G."/>
            <person name="DeGray S."/>
            <person name="DeMaso C."/>
            <person name="Dhargay N."/>
            <person name="Dooley K."/>
            <person name="Dooley E."/>
            <person name="Doricent M."/>
            <person name="Dorje P."/>
            <person name="Dorjee K."/>
            <person name="Dupes A."/>
            <person name="Elong R."/>
            <person name="Falk J."/>
            <person name="Farina A."/>
            <person name="Faro S."/>
            <person name="Ferguson D."/>
            <person name="Fisher S."/>
            <person name="Foley C.D."/>
            <person name="Franke A."/>
            <person name="Friedrich D."/>
            <person name="Gadbois L."/>
            <person name="Gearin G."/>
            <person name="Gearin C.R."/>
            <person name="Giannoukos G."/>
            <person name="Goode T."/>
            <person name="Graham J."/>
            <person name="Grandbois E."/>
            <person name="Grewal S."/>
            <person name="Gyaltsen K."/>
            <person name="Hafez N."/>
            <person name="Hagos B."/>
            <person name="Hall J."/>
            <person name="Henson C."/>
            <person name="Hollinger A."/>
            <person name="Honan T."/>
            <person name="Huard M.D."/>
            <person name="Hughes L."/>
            <person name="Hurhula B."/>
            <person name="Husby M.E."/>
            <person name="Kamat A."/>
            <person name="Kanga B."/>
            <person name="Kashin S."/>
            <person name="Khazanovich D."/>
            <person name="Kisner P."/>
            <person name="Lance K."/>
            <person name="Lara M."/>
            <person name="Lee W."/>
            <person name="Lennon N."/>
            <person name="Letendre F."/>
            <person name="LeVine R."/>
            <person name="Lipovsky A."/>
            <person name="Liu X."/>
            <person name="Liu J."/>
            <person name="Liu S."/>
            <person name="Lokyitsang T."/>
            <person name="Lokyitsang Y."/>
            <person name="Lubonja R."/>
            <person name="Lui A."/>
            <person name="MacDonald P."/>
            <person name="Magnisalis V."/>
            <person name="Maru K."/>
            <person name="Matthews C."/>
            <person name="McCusker W."/>
            <person name="McDonough S."/>
            <person name="Mehta T."/>
            <person name="Meldrim J."/>
            <person name="Meneus L."/>
            <person name="Mihai O."/>
            <person name="Mihalev A."/>
            <person name="Mihova T."/>
            <person name="Mittelman R."/>
            <person name="Mlenga V."/>
            <person name="Montmayeur A."/>
            <person name="Mulrain L."/>
            <person name="Navidi A."/>
            <person name="Naylor J."/>
            <person name="Negash T."/>
            <person name="Nguyen T."/>
            <person name="Nguyen N."/>
            <person name="Nicol R."/>
            <person name="Norbu C."/>
            <person name="Norbu N."/>
            <person name="Novod N."/>
            <person name="O'Neill B."/>
            <person name="Osman S."/>
            <person name="Markiewicz E."/>
            <person name="Oyono O.L."/>
            <person name="Patti C."/>
            <person name="Phunkhang P."/>
            <person name="Pierre F."/>
            <person name="Priest M."/>
            <person name="Raghuraman S."/>
            <person name="Rege F."/>
            <person name="Reyes R."/>
            <person name="Rise C."/>
            <person name="Rogov P."/>
            <person name="Ross K."/>
            <person name="Ryan E."/>
            <person name="Settipalli S."/>
            <person name="Shea T."/>
            <person name="Sherpa N."/>
            <person name="Shi L."/>
            <person name="Shih D."/>
            <person name="Sparrow T."/>
            <person name="Spaulding J."/>
            <person name="Stalker J."/>
            <person name="Stange-Thomann N."/>
            <person name="Stavropoulos S."/>
            <person name="Stone C."/>
            <person name="Strader C."/>
            <person name="Tesfaye S."/>
            <person name="Thomson T."/>
            <person name="Thoulutsang Y."/>
            <person name="Thoulutsang D."/>
            <person name="Topham K."/>
            <person name="Topping I."/>
            <person name="Tsamla T."/>
            <person name="Vassiliev H."/>
            <person name="Vo A."/>
            <person name="Wangchuk T."/>
            <person name="Wangdi T."/>
            <person name="Weiand M."/>
            <person name="Wilkinson J."/>
            <person name="Wilson A."/>
            <person name="Yadav S."/>
            <person name="Young G."/>
            <person name="Yu Q."/>
            <person name="Zembek L."/>
            <person name="Zhong D."/>
            <person name="Zimmer A."/>
            <person name="Zwirko Z."/>
            <person name="Jaffe D.B."/>
            <person name="Alvarez P."/>
            <person name="Brockman W."/>
            <person name="Butler J."/>
            <person name="Chin C."/>
            <person name="Gnerre S."/>
            <person name="Grabherr M."/>
            <person name="Kleber M."/>
            <person name="Mauceli E."/>
            <person name="MacCallum I."/>
        </authorList>
    </citation>
    <scope>NUCLEOTIDE SEQUENCE [LARGE SCALE GENOMIC DNA]</scope>
    <source>
        <strain evidence="7">Tai18E2 / Tucson 14021-0261.01</strain>
    </source>
</reference>
<dbReference type="InterPro" id="IPR029058">
    <property type="entry name" value="AB_hydrolase_fold"/>
</dbReference>
<feature type="signal peptide" evidence="4">
    <location>
        <begin position="1"/>
        <end position="24"/>
    </location>
</feature>
<feature type="transmembrane region" description="Helical" evidence="3">
    <location>
        <begin position="584"/>
        <end position="608"/>
    </location>
</feature>
<keyword evidence="3" id="KW-1133">Transmembrane helix</keyword>
<accession>B4PAT9</accession>
<keyword evidence="7" id="KW-1185">Reference proteome</keyword>
<dbReference type="EMBL" id="CM000158">
    <property type="protein sequence ID" value="EDW92479.1"/>
    <property type="molecule type" value="Genomic_DNA"/>
</dbReference>
<feature type="chain" id="PRO_5002817806" evidence="4">
    <location>
        <begin position="25"/>
        <end position="609"/>
    </location>
</feature>
<evidence type="ECO:0000256" key="1">
    <source>
        <dbReference type="ARBA" id="ARBA00005964"/>
    </source>
</evidence>
<feature type="domain" description="Carboxylesterase type B" evidence="5">
    <location>
        <begin position="32"/>
        <end position="560"/>
    </location>
</feature>
<dbReference type="OrthoDB" id="408631at2759"/>
<keyword evidence="3" id="KW-0812">Transmembrane</keyword>
<organism evidence="6 7">
    <name type="scientific">Drosophila yakuba</name>
    <name type="common">Fruit fly</name>
    <dbReference type="NCBI Taxonomy" id="7245"/>
    <lineage>
        <taxon>Eukaryota</taxon>
        <taxon>Metazoa</taxon>
        <taxon>Ecdysozoa</taxon>
        <taxon>Arthropoda</taxon>
        <taxon>Hexapoda</taxon>
        <taxon>Insecta</taxon>
        <taxon>Pterygota</taxon>
        <taxon>Neoptera</taxon>
        <taxon>Endopterygota</taxon>
        <taxon>Diptera</taxon>
        <taxon>Brachycera</taxon>
        <taxon>Muscomorpha</taxon>
        <taxon>Ephydroidea</taxon>
        <taxon>Drosophilidae</taxon>
        <taxon>Drosophila</taxon>
        <taxon>Sophophora</taxon>
    </lineage>
</organism>
<dbReference type="OMA" id="EWSKGGF"/>
<dbReference type="InterPro" id="IPR051093">
    <property type="entry name" value="Neuroligin/BSAL"/>
</dbReference>
<dbReference type="FunFam" id="3.40.50.1820:FF:000608">
    <property type="entry name" value="Uncharacterized protein, isoform A"/>
    <property type="match status" value="1"/>
</dbReference>
<dbReference type="HOGENOM" id="CLU_006586_13_0_1"/>
<dbReference type="SUPFAM" id="SSF53474">
    <property type="entry name" value="alpha/beta-Hydrolases"/>
    <property type="match status" value="1"/>
</dbReference>
<proteinExistence type="inferred from homology"/>
<keyword evidence="2" id="KW-0325">Glycoprotein</keyword>
<dbReference type="InterPro" id="IPR002018">
    <property type="entry name" value="CarbesteraseB"/>
</dbReference>
<reference evidence="6 7" key="2">
    <citation type="journal article" date="2007" name="PLoS Biol.">
        <title>Principles of genome evolution in the Drosophila melanogaster species group.</title>
        <authorList>
            <person name="Ranz J.M."/>
            <person name="Maurin D."/>
            <person name="Chan Y.S."/>
            <person name="von Grotthuss M."/>
            <person name="Hillier L.W."/>
            <person name="Roote J."/>
            <person name="Ashburner M."/>
            <person name="Bergman C.M."/>
        </authorList>
    </citation>
    <scope>NUCLEOTIDE SEQUENCE [LARGE SCALE GENOMIC DNA]</scope>
    <source>
        <strain evidence="7">Tai18E2 / Tucson 14021-0261.01</strain>
    </source>
</reference>
<gene>
    <name evidence="6" type="primary">Dyak\GE11486</name>
    <name evidence="6" type="synonym">dyak_GLEANR_11814</name>
    <name evidence="6" type="synonym">GE11486</name>
    <name evidence="6" type="ORF">Dyak_GE11486</name>
</gene>
<dbReference type="AlphaFoldDB" id="B4PAT9"/>
<evidence type="ECO:0000259" key="5">
    <source>
        <dbReference type="Pfam" id="PF00135"/>
    </source>
</evidence>
<dbReference type="Proteomes" id="UP000002282">
    <property type="component" value="Chromosome 2R"/>
</dbReference>
<evidence type="ECO:0000256" key="4">
    <source>
        <dbReference type="SAM" id="SignalP"/>
    </source>
</evidence>
<dbReference type="KEGG" id="dya:Dyak_GE11486"/>
<evidence type="ECO:0000256" key="3">
    <source>
        <dbReference type="SAM" id="Phobius"/>
    </source>
</evidence>
<dbReference type="Gene3D" id="3.40.50.1820">
    <property type="entry name" value="alpha/beta hydrolase"/>
    <property type="match status" value="1"/>
</dbReference>
<dbReference type="PhylomeDB" id="B4PAT9"/>
<keyword evidence="3" id="KW-0472">Membrane</keyword>